<dbReference type="OrthoDB" id="190835at2759"/>
<protein>
    <recommendedName>
        <fullName evidence="5">Ig-like domain-containing protein</fullName>
    </recommendedName>
</protein>
<dbReference type="AlphaFoldDB" id="A0A1W0WMI0"/>
<evidence type="ECO:0008006" key="5">
    <source>
        <dbReference type="Google" id="ProtNLM"/>
    </source>
</evidence>
<dbReference type="Gene3D" id="2.60.40.10">
    <property type="entry name" value="Immunoglobulins"/>
    <property type="match status" value="1"/>
</dbReference>
<feature type="region of interest" description="Disordered" evidence="1">
    <location>
        <begin position="213"/>
        <end position="233"/>
    </location>
</feature>
<evidence type="ECO:0000313" key="4">
    <source>
        <dbReference type="Proteomes" id="UP000192578"/>
    </source>
</evidence>
<sequence>MENGFLFRQNANLVSKLHECFHTILFISLGLQKMSRIWIAVVLGISLVFVSNGVNGERLVVHEGDDYTLSCNLTAKMMDPSSAVRSIIWLFKRSNGGAQDITLAIWKLEFLNQSFPTQPSFDEQYKETVSAVGHNGYFTLLVSNASIELHDGRFRCLAGSVTGKETVKIIDVVVSYGPQLQLNGSYPTVWANTLQTSPPLVCRRCTNTQAGLRAHRSPKRSFKGRAGGQPHRFRTDHHFSIRIQPTTETDFGAYDCTASNEAGSVSVLLSVLPDRRPDTPLNITVIANSTNRGNRMDSGPLHGRNEPAYRRTARWPGACPAGCVEPEREDRRRRPQHNTIYNVRLETVNSFGHASGPSNWTTFRTAAASAKPASDVNTDDGTSNEFVTVIATVGSVLLIAAVVVCLAMLMVRRRKHGEGSLETDIEMTTVRGVDRSARDCGAVPQTRCRHSHCGTQLPWYRRNHQRQFCYCRFI</sequence>
<keyword evidence="2" id="KW-0472">Membrane</keyword>
<keyword evidence="2" id="KW-1133">Transmembrane helix</keyword>
<dbReference type="InterPro" id="IPR013783">
    <property type="entry name" value="Ig-like_fold"/>
</dbReference>
<feature type="compositionally biased region" description="Basic residues" evidence="1">
    <location>
        <begin position="213"/>
        <end position="223"/>
    </location>
</feature>
<comment type="caution">
    <text evidence="3">The sequence shown here is derived from an EMBL/GenBank/DDBJ whole genome shotgun (WGS) entry which is preliminary data.</text>
</comment>
<dbReference type="Proteomes" id="UP000192578">
    <property type="component" value="Unassembled WGS sequence"/>
</dbReference>
<dbReference type="EMBL" id="MTYJ01000075">
    <property type="protein sequence ID" value="OQV16382.1"/>
    <property type="molecule type" value="Genomic_DNA"/>
</dbReference>
<keyword evidence="2" id="KW-0812">Transmembrane</keyword>
<accession>A0A1W0WMI0</accession>
<keyword evidence="4" id="KW-1185">Reference proteome</keyword>
<evidence type="ECO:0000313" key="3">
    <source>
        <dbReference type="EMBL" id="OQV16382.1"/>
    </source>
</evidence>
<feature type="transmembrane region" description="Helical" evidence="2">
    <location>
        <begin position="386"/>
        <end position="411"/>
    </location>
</feature>
<organism evidence="3 4">
    <name type="scientific">Hypsibius exemplaris</name>
    <name type="common">Freshwater tardigrade</name>
    <dbReference type="NCBI Taxonomy" id="2072580"/>
    <lineage>
        <taxon>Eukaryota</taxon>
        <taxon>Metazoa</taxon>
        <taxon>Ecdysozoa</taxon>
        <taxon>Tardigrada</taxon>
        <taxon>Eutardigrada</taxon>
        <taxon>Parachela</taxon>
        <taxon>Hypsibioidea</taxon>
        <taxon>Hypsibiidae</taxon>
        <taxon>Hypsibius</taxon>
    </lineage>
</organism>
<evidence type="ECO:0000256" key="2">
    <source>
        <dbReference type="SAM" id="Phobius"/>
    </source>
</evidence>
<proteinExistence type="predicted"/>
<dbReference type="SUPFAM" id="SSF48726">
    <property type="entry name" value="Immunoglobulin"/>
    <property type="match status" value="2"/>
</dbReference>
<name>A0A1W0WMI0_HYPEX</name>
<dbReference type="InterPro" id="IPR036179">
    <property type="entry name" value="Ig-like_dom_sf"/>
</dbReference>
<evidence type="ECO:0000256" key="1">
    <source>
        <dbReference type="SAM" id="MobiDB-lite"/>
    </source>
</evidence>
<gene>
    <name evidence="3" type="ORF">BV898_09526</name>
</gene>
<reference evidence="4" key="1">
    <citation type="submission" date="2017-01" db="EMBL/GenBank/DDBJ databases">
        <title>Comparative genomics of anhydrobiosis in the tardigrade Hypsibius dujardini.</title>
        <authorList>
            <person name="Yoshida Y."/>
            <person name="Koutsovoulos G."/>
            <person name="Laetsch D."/>
            <person name="Stevens L."/>
            <person name="Kumar S."/>
            <person name="Horikawa D."/>
            <person name="Ishino K."/>
            <person name="Komine S."/>
            <person name="Tomita M."/>
            <person name="Blaxter M."/>
            <person name="Arakawa K."/>
        </authorList>
    </citation>
    <scope>NUCLEOTIDE SEQUENCE [LARGE SCALE GENOMIC DNA]</scope>
    <source>
        <strain evidence="4">Z151</strain>
    </source>
</reference>